<keyword evidence="2" id="KW-0521">NADP</keyword>
<dbReference type="Proteomes" id="UP000019471">
    <property type="component" value="Unassembled WGS sequence"/>
</dbReference>
<dbReference type="STRING" id="1182543.W9XAF0"/>
<proteinExistence type="inferred from homology"/>
<comment type="caution">
    <text evidence="5">The sequence shown here is derived from an EMBL/GenBank/DDBJ whole genome shotgun (WGS) entry which is preliminary data.</text>
</comment>
<dbReference type="GO" id="GO:0005737">
    <property type="term" value="C:cytoplasm"/>
    <property type="evidence" value="ECO:0007669"/>
    <property type="project" value="TreeGrafter"/>
</dbReference>
<dbReference type="PROSITE" id="PS00061">
    <property type="entry name" value="ADH_SHORT"/>
    <property type="match status" value="1"/>
</dbReference>
<dbReference type="SUPFAM" id="SSF51735">
    <property type="entry name" value="NAD(P)-binding Rossmann-fold domains"/>
    <property type="match status" value="1"/>
</dbReference>
<dbReference type="PANTHER" id="PTHR44229">
    <property type="entry name" value="15-HYDROXYPROSTAGLANDIN DEHYDROGENASE [NAD(+)]"/>
    <property type="match status" value="1"/>
</dbReference>
<evidence type="ECO:0000313" key="6">
    <source>
        <dbReference type="Proteomes" id="UP000019471"/>
    </source>
</evidence>
<evidence type="ECO:0008006" key="7">
    <source>
        <dbReference type="Google" id="ProtNLM"/>
    </source>
</evidence>
<dbReference type="PRINTS" id="PR00080">
    <property type="entry name" value="SDRFAMILY"/>
</dbReference>
<protein>
    <recommendedName>
        <fullName evidence="7">NAD(P)-binding protein</fullName>
    </recommendedName>
</protein>
<dbReference type="AlphaFoldDB" id="W9XAF0"/>
<dbReference type="InterPro" id="IPR002347">
    <property type="entry name" value="SDR_fam"/>
</dbReference>
<dbReference type="OrthoDB" id="37659at2759"/>
<dbReference type="EMBL" id="AMGX01000016">
    <property type="protein sequence ID" value="EXJ67399.1"/>
    <property type="molecule type" value="Genomic_DNA"/>
</dbReference>
<dbReference type="PANTHER" id="PTHR44229:SF4">
    <property type="entry name" value="15-HYDROXYPROSTAGLANDIN DEHYDROGENASE [NAD(+)]"/>
    <property type="match status" value="1"/>
</dbReference>
<name>W9XAF0_9EURO</name>
<evidence type="ECO:0000256" key="3">
    <source>
        <dbReference type="ARBA" id="ARBA00023002"/>
    </source>
</evidence>
<keyword evidence="3" id="KW-0560">Oxidoreductase</keyword>
<gene>
    <name evidence="5" type="ORF">A1O5_09412</name>
</gene>
<dbReference type="Gene3D" id="3.40.50.720">
    <property type="entry name" value="NAD(P)-binding Rossmann-like Domain"/>
    <property type="match status" value="1"/>
</dbReference>
<organism evidence="5 6">
    <name type="scientific">Cladophialophora psammophila CBS 110553</name>
    <dbReference type="NCBI Taxonomy" id="1182543"/>
    <lineage>
        <taxon>Eukaryota</taxon>
        <taxon>Fungi</taxon>
        <taxon>Dikarya</taxon>
        <taxon>Ascomycota</taxon>
        <taxon>Pezizomycotina</taxon>
        <taxon>Eurotiomycetes</taxon>
        <taxon>Chaetothyriomycetidae</taxon>
        <taxon>Chaetothyriales</taxon>
        <taxon>Herpotrichiellaceae</taxon>
        <taxon>Cladophialophora</taxon>
    </lineage>
</organism>
<comment type="similarity">
    <text evidence="1 4">Belongs to the short-chain dehydrogenases/reductases (SDR) family.</text>
</comment>
<accession>W9XAF0</accession>
<reference evidence="5 6" key="1">
    <citation type="submission" date="2013-03" db="EMBL/GenBank/DDBJ databases">
        <title>The Genome Sequence of Cladophialophora psammophila CBS 110553.</title>
        <authorList>
            <consortium name="The Broad Institute Genomics Platform"/>
            <person name="Cuomo C."/>
            <person name="de Hoog S."/>
            <person name="Gorbushina A."/>
            <person name="Walker B."/>
            <person name="Young S.K."/>
            <person name="Zeng Q."/>
            <person name="Gargeya S."/>
            <person name="Fitzgerald M."/>
            <person name="Haas B."/>
            <person name="Abouelleil A."/>
            <person name="Allen A.W."/>
            <person name="Alvarado L."/>
            <person name="Arachchi H.M."/>
            <person name="Berlin A.M."/>
            <person name="Chapman S.B."/>
            <person name="Gainer-Dewar J."/>
            <person name="Goldberg J."/>
            <person name="Griggs A."/>
            <person name="Gujja S."/>
            <person name="Hansen M."/>
            <person name="Howarth C."/>
            <person name="Imamovic A."/>
            <person name="Ireland A."/>
            <person name="Larimer J."/>
            <person name="McCowan C."/>
            <person name="Murphy C."/>
            <person name="Pearson M."/>
            <person name="Poon T.W."/>
            <person name="Priest M."/>
            <person name="Roberts A."/>
            <person name="Saif S."/>
            <person name="Shea T."/>
            <person name="Sisk P."/>
            <person name="Sykes S."/>
            <person name="Wortman J."/>
            <person name="Nusbaum C."/>
            <person name="Birren B."/>
        </authorList>
    </citation>
    <scope>NUCLEOTIDE SEQUENCE [LARGE SCALE GENOMIC DNA]</scope>
    <source>
        <strain evidence="5 6">CBS 110553</strain>
    </source>
</reference>
<dbReference type="HOGENOM" id="CLU_010194_13_1_1"/>
<evidence type="ECO:0000313" key="5">
    <source>
        <dbReference type="EMBL" id="EXJ67399.1"/>
    </source>
</evidence>
<dbReference type="GO" id="GO:0016616">
    <property type="term" value="F:oxidoreductase activity, acting on the CH-OH group of donors, NAD or NADP as acceptor"/>
    <property type="evidence" value="ECO:0007669"/>
    <property type="project" value="TreeGrafter"/>
</dbReference>
<dbReference type="eggNOG" id="KOG0725">
    <property type="taxonomic scope" value="Eukaryota"/>
</dbReference>
<evidence type="ECO:0000256" key="1">
    <source>
        <dbReference type="ARBA" id="ARBA00006484"/>
    </source>
</evidence>
<dbReference type="GeneID" id="19194108"/>
<dbReference type="RefSeq" id="XP_007748181.1">
    <property type="nucleotide sequence ID" value="XM_007749991.1"/>
</dbReference>
<sequence length="300" mass="32256">MASPLAIQVDLTSLQAVSGKTALVTGASSGIGLAICDLLYESGCNVVYVAGRKRPPTKVLLENNPRTLLFNCDVSSWEAQRQIFADAIAKFGQIDVVCPNAGIGEPRDQMYELKTDAEGNLLPPETKVYDVDMKGTVYTTALGLHHMAAKGGSIVIVSSLGGYIGVDEMPNYAATKHGAVGLLRSLCRPAAKKNMWVSLLAPHIIYTPGTFFDRYVPTKESYEAARAALKPSGVNLSSAYTCALGVAHLWHLGRAASGMSVLVEDDELRSLERELCDAYPAWFCKKIESVINDAVQDAWG</sequence>
<dbReference type="InterPro" id="IPR020904">
    <property type="entry name" value="Sc_DH/Rdtase_CS"/>
</dbReference>
<dbReference type="InterPro" id="IPR036291">
    <property type="entry name" value="NAD(P)-bd_dom_sf"/>
</dbReference>
<keyword evidence="6" id="KW-1185">Reference proteome</keyword>
<evidence type="ECO:0000256" key="2">
    <source>
        <dbReference type="ARBA" id="ARBA00022857"/>
    </source>
</evidence>
<dbReference type="PRINTS" id="PR00081">
    <property type="entry name" value="GDHRDH"/>
</dbReference>
<dbReference type="Pfam" id="PF00106">
    <property type="entry name" value="adh_short"/>
    <property type="match status" value="1"/>
</dbReference>
<evidence type="ECO:0000256" key="4">
    <source>
        <dbReference type="RuleBase" id="RU000363"/>
    </source>
</evidence>